<keyword evidence="4" id="KW-1185">Reference proteome</keyword>
<dbReference type="AlphaFoldDB" id="A0A7J7J3X9"/>
<organism evidence="3 4">
    <name type="scientific">Bugula neritina</name>
    <name type="common">Brown bryozoan</name>
    <name type="synonym">Sertularia neritina</name>
    <dbReference type="NCBI Taxonomy" id="10212"/>
    <lineage>
        <taxon>Eukaryota</taxon>
        <taxon>Metazoa</taxon>
        <taxon>Spiralia</taxon>
        <taxon>Lophotrochozoa</taxon>
        <taxon>Bryozoa</taxon>
        <taxon>Gymnolaemata</taxon>
        <taxon>Cheilostomatida</taxon>
        <taxon>Flustrina</taxon>
        <taxon>Buguloidea</taxon>
        <taxon>Bugulidae</taxon>
        <taxon>Bugula</taxon>
    </lineage>
</organism>
<sequence>MKVGSIRLVKDAKLRYTLKLEKGKMYTPTQLVTHKEFGADVRKCLPVFVIFWIPVIGMWISLPMVLLFPHQTLSRQFWTDKQRTLALNRVLEHRAKLFPSLSLNVMNAIEHSQADSKLSQLSCDILEKIGQGDLLKEEESHILRRIFVEAKTLHPKALTSNHLKDLSFSTSSYDLRNHAIYIANVDRSLRHFGIDAEDMYTTDIIAHQRGCWLDSTDQKRSLTYIQQWLDFSKGFKSKEAELGYLLHLPLFMRNNTSTETK</sequence>
<evidence type="ECO:0000256" key="1">
    <source>
        <dbReference type="SAM" id="Phobius"/>
    </source>
</evidence>
<feature type="transmembrane region" description="Helical" evidence="1">
    <location>
        <begin position="45"/>
        <end position="68"/>
    </location>
</feature>
<accession>A0A7J7J3X9</accession>
<gene>
    <name evidence="3" type="ORF">EB796_020797</name>
</gene>
<dbReference type="InterPro" id="IPR033122">
    <property type="entry name" value="LETM1-like_RBD"/>
</dbReference>
<dbReference type="OrthoDB" id="73691at2759"/>
<evidence type="ECO:0000259" key="2">
    <source>
        <dbReference type="Pfam" id="PF07766"/>
    </source>
</evidence>
<dbReference type="Pfam" id="PF07766">
    <property type="entry name" value="LETM1_RBD"/>
    <property type="match status" value="1"/>
</dbReference>
<feature type="domain" description="Letm1 RBD" evidence="2">
    <location>
        <begin position="36"/>
        <end position="242"/>
    </location>
</feature>
<dbReference type="Proteomes" id="UP000593567">
    <property type="component" value="Unassembled WGS sequence"/>
</dbReference>
<name>A0A7J7J3X9_BUGNE</name>
<evidence type="ECO:0000313" key="3">
    <source>
        <dbReference type="EMBL" id="KAF6020882.1"/>
    </source>
</evidence>
<keyword evidence="1" id="KW-1133">Transmembrane helix</keyword>
<keyword evidence="1" id="KW-0812">Transmembrane</keyword>
<comment type="caution">
    <text evidence="3">The sequence shown here is derived from an EMBL/GenBank/DDBJ whole genome shotgun (WGS) entry which is preliminary data.</text>
</comment>
<keyword evidence="1" id="KW-0472">Membrane</keyword>
<reference evidence="3" key="1">
    <citation type="submission" date="2020-06" db="EMBL/GenBank/DDBJ databases">
        <title>Draft genome of Bugula neritina, a colonial animal packing powerful symbionts and potential medicines.</title>
        <authorList>
            <person name="Rayko M."/>
        </authorList>
    </citation>
    <scope>NUCLEOTIDE SEQUENCE [LARGE SCALE GENOMIC DNA]</scope>
    <source>
        <strain evidence="3">Kwan_BN1</strain>
    </source>
</reference>
<dbReference type="EMBL" id="VXIV02003141">
    <property type="protein sequence ID" value="KAF6020882.1"/>
    <property type="molecule type" value="Genomic_DNA"/>
</dbReference>
<proteinExistence type="predicted"/>
<evidence type="ECO:0000313" key="4">
    <source>
        <dbReference type="Proteomes" id="UP000593567"/>
    </source>
</evidence>
<protein>
    <submittedName>
        <fullName evidence="3">LETMD1</fullName>
    </submittedName>
</protein>
<dbReference type="GO" id="GO:0043022">
    <property type="term" value="F:ribosome binding"/>
    <property type="evidence" value="ECO:0007669"/>
    <property type="project" value="InterPro"/>
</dbReference>